<dbReference type="Pfam" id="PF05107">
    <property type="entry name" value="Cas_Cas7"/>
    <property type="match status" value="1"/>
</dbReference>
<dbReference type="EMBL" id="SNRY01000011">
    <property type="protein sequence ID" value="KAA6351615.1"/>
    <property type="molecule type" value="Genomic_DNA"/>
</dbReference>
<protein>
    <recommendedName>
        <fullName evidence="3">CRISPR-associated protein Csh2</fullName>
    </recommendedName>
</protein>
<evidence type="ECO:0000313" key="1">
    <source>
        <dbReference type="EMBL" id="KAA6351615.1"/>
    </source>
</evidence>
<dbReference type="GO" id="GO:0043571">
    <property type="term" value="P:maintenance of CRISPR repeat elements"/>
    <property type="evidence" value="ECO:0007669"/>
    <property type="project" value="InterPro"/>
</dbReference>
<comment type="caution">
    <text evidence="1">The sequence shown here is derived from an EMBL/GenBank/DDBJ whole genome shotgun (WGS) entry which is preliminary data.</text>
</comment>
<proteinExistence type="predicted"/>
<organism evidence="1">
    <name type="scientific">termite gut metagenome</name>
    <dbReference type="NCBI Taxonomy" id="433724"/>
    <lineage>
        <taxon>unclassified sequences</taxon>
        <taxon>metagenomes</taxon>
        <taxon>organismal metagenomes</taxon>
    </lineage>
</organism>
<dbReference type="NCBIfam" id="TIGR01595">
    <property type="entry name" value="cas_CT1132"/>
    <property type="match status" value="1"/>
</dbReference>
<dbReference type="EMBL" id="SNRY01000011">
    <property type="protein sequence ID" value="KAA6351650.1"/>
    <property type="molecule type" value="Genomic_DNA"/>
</dbReference>
<sequence length="313" mass="35516">MSEIIKSEILFLYESKYNVPNGDPFTGEQRYDEETKKILISDVRIKRFIRTYLEDIENLPIYVSEKTGAGKTDAKGVLTWILSNKNPNNLKDVGKVLKEQIDVRLFGGISTLEEKEGKKLGYTNTHVQYTGPVQFALLNPSLNKVDLRMHQNTTHFKSKAENTQGSIGTTTVVPYAVNQIHGWVNSKSAEETGMTNEDLLFMLKALWYGTSGDGSSHSRSKIGQDSLLLLEIQYTQNNKKIYGVDKLITIVPNKNISSEAIRSTDDFTFNFAELNNAINSDKVIKVRYFTELENIEEELKVGHIESKFEKLQF</sequence>
<accession>A0A5J4T2E6</accession>
<gene>
    <name evidence="1" type="ORF">EZS27_001006</name>
    <name evidence="2" type="ORF">EZS27_001041</name>
</gene>
<dbReference type="InterPro" id="IPR006482">
    <property type="entry name" value="Cas7_Csh2/Csh2"/>
</dbReference>
<dbReference type="AlphaFoldDB" id="A0A5J4T2E6"/>
<name>A0A5J4T2E6_9ZZZZ</name>
<reference evidence="1" key="1">
    <citation type="submission" date="2019-03" db="EMBL/GenBank/DDBJ databases">
        <title>Single cell metagenomics reveals metabolic interactions within the superorganism composed of flagellate Streblomastix strix and complex community of Bacteroidetes bacteria on its surface.</title>
        <authorList>
            <person name="Treitli S.C."/>
            <person name="Kolisko M."/>
            <person name="Husnik F."/>
            <person name="Keeling P."/>
            <person name="Hampl V."/>
        </authorList>
    </citation>
    <scope>NUCLEOTIDE SEQUENCE</scope>
    <source>
        <strain evidence="1">STM</strain>
    </source>
</reference>
<evidence type="ECO:0008006" key="3">
    <source>
        <dbReference type="Google" id="ProtNLM"/>
    </source>
</evidence>
<evidence type="ECO:0000313" key="2">
    <source>
        <dbReference type="EMBL" id="KAA6351650.1"/>
    </source>
</evidence>